<gene>
    <name evidence="1" type="ORF">AVEN_109692_1</name>
</gene>
<keyword evidence="2" id="KW-1185">Reference proteome</keyword>
<protein>
    <submittedName>
        <fullName evidence="1">Uncharacterized protein</fullName>
    </submittedName>
</protein>
<reference evidence="1 2" key="1">
    <citation type="journal article" date="2019" name="Sci. Rep.">
        <title>Orb-weaving spider Araneus ventricosus genome elucidates the spidroin gene catalogue.</title>
        <authorList>
            <person name="Kono N."/>
            <person name="Nakamura H."/>
            <person name="Ohtoshi R."/>
            <person name="Moran D.A.P."/>
            <person name="Shinohara A."/>
            <person name="Yoshida Y."/>
            <person name="Fujiwara M."/>
            <person name="Mori M."/>
            <person name="Tomita M."/>
            <person name="Arakawa K."/>
        </authorList>
    </citation>
    <scope>NUCLEOTIDE SEQUENCE [LARGE SCALE GENOMIC DNA]</scope>
</reference>
<dbReference type="EMBL" id="BGPR01007095">
    <property type="protein sequence ID" value="GBN24253.1"/>
    <property type="molecule type" value="Genomic_DNA"/>
</dbReference>
<dbReference type="Proteomes" id="UP000499080">
    <property type="component" value="Unassembled WGS sequence"/>
</dbReference>
<accession>A0A4Y2MCE2</accession>
<comment type="caution">
    <text evidence="1">The sequence shown here is derived from an EMBL/GenBank/DDBJ whole genome shotgun (WGS) entry which is preliminary data.</text>
</comment>
<evidence type="ECO:0000313" key="2">
    <source>
        <dbReference type="Proteomes" id="UP000499080"/>
    </source>
</evidence>
<sequence>MYGVVLECAYGKEFNSVISLNFHGSSEYSELPTMVFTTGISLTVDLPLAVKFVKGSIKQRFFRSINNPKCYRKSAPIIGFETSATIKGHCKVRLNLKSSASNLVPNVAILVPFAAYKTK</sequence>
<evidence type="ECO:0000313" key="1">
    <source>
        <dbReference type="EMBL" id="GBN24253.1"/>
    </source>
</evidence>
<proteinExistence type="predicted"/>
<name>A0A4Y2MCE2_ARAVE</name>
<dbReference type="AlphaFoldDB" id="A0A4Y2MCE2"/>
<organism evidence="1 2">
    <name type="scientific">Araneus ventricosus</name>
    <name type="common">Orbweaver spider</name>
    <name type="synonym">Epeira ventricosa</name>
    <dbReference type="NCBI Taxonomy" id="182803"/>
    <lineage>
        <taxon>Eukaryota</taxon>
        <taxon>Metazoa</taxon>
        <taxon>Ecdysozoa</taxon>
        <taxon>Arthropoda</taxon>
        <taxon>Chelicerata</taxon>
        <taxon>Arachnida</taxon>
        <taxon>Araneae</taxon>
        <taxon>Araneomorphae</taxon>
        <taxon>Entelegynae</taxon>
        <taxon>Araneoidea</taxon>
        <taxon>Araneidae</taxon>
        <taxon>Araneus</taxon>
    </lineage>
</organism>